<sequence>MFYLSERRLLVVLLVGFVSICWFSLLRAESIIVQGYEAEQAEEVIALDFEPFVEVGTVEEAEAHVSFNVSSVMNVPDGYERLSVSYHEEDGRVRQVFTNHKEGRLMVEQAESPLSAPKEAVVNVIKIGNKEVTLYGEGDEIYGATWSTGTSTYSVHSLRSFDLNQWKELMIGIY</sequence>
<dbReference type="RefSeq" id="WP_026800655.1">
    <property type="nucleotide sequence ID" value="NZ_AULI01000009.1"/>
</dbReference>
<reference evidence="1 2" key="1">
    <citation type="submission" date="2013-08" db="EMBL/GenBank/DDBJ databases">
        <authorList>
            <person name="Huang J."/>
            <person name="Wang G."/>
        </authorList>
    </citation>
    <scope>NUCLEOTIDE SEQUENCE [LARGE SCALE GENOMIC DNA]</scope>
    <source>
        <strain evidence="1 2">JSM 076056</strain>
    </source>
</reference>
<dbReference type="STRING" id="1385510.GCA_000425205_02308"/>
<comment type="caution">
    <text evidence="1">The sequence shown here is derived from an EMBL/GenBank/DDBJ whole genome shotgun (WGS) entry which is preliminary data.</text>
</comment>
<gene>
    <name evidence="1" type="ORF">N781_03835</name>
</gene>
<dbReference type="Proteomes" id="UP000030528">
    <property type="component" value="Unassembled WGS sequence"/>
</dbReference>
<evidence type="ECO:0000313" key="1">
    <source>
        <dbReference type="EMBL" id="KGX91686.1"/>
    </source>
</evidence>
<name>A0A0A5GEP3_9BACI</name>
<organism evidence="1 2">
    <name type="scientific">Pontibacillus halophilus JSM 076056 = DSM 19796</name>
    <dbReference type="NCBI Taxonomy" id="1385510"/>
    <lineage>
        <taxon>Bacteria</taxon>
        <taxon>Bacillati</taxon>
        <taxon>Bacillota</taxon>
        <taxon>Bacilli</taxon>
        <taxon>Bacillales</taxon>
        <taxon>Bacillaceae</taxon>
        <taxon>Pontibacillus</taxon>
    </lineage>
</organism>
<dbReference type="eggNOG" id="ENOG5030CCY">
    <property type="taxonomic scope" value="Bacteria"/>
</dbReference>
<keyword evidence="2" id="KW-1185">Reference proteome</keyword>
<accession>A0A0A5GEP3</accession>
<proteinExistence type="predicted"/>
<dbReference type="EMBL" id="AVPE01000009">
    <property type="protein sequence ID" value="KGX91686.1"/>
    <property type="molecule type" value="Genomic_DNA"/>
</dbReference>
<evidence type="ECO:0000313" key="2">
    <source>
        <dbReference type="Proteomes" id="UP000030528"/>
    </source>
</evidence>
<evidence type="ECO:0008006" key="3">
    <source>
        <dbReference type="Google" id="ProtNLM"/>
    </source>
</evidence>
<dbReference type="AlphaFoldDB" id="A0A0A5GEP3"/>
<dbReference type="OrthoDB" id="2692116at2"/>
<protein>
    <recommendedName>
        <fullName evidence="3">DUF4367 domain-containing protein</fullName>
    </recommendedName>
</protein>